<evidence type="ECO:0000313" key="13">
    <source>
        <dbReference type="EMBL" id="TCO47869.1"/>
    </source>
</evidence>
<keyword evidence="10" id="KW-1015">Disulfide bond</keyword>
<protein>
    <submittedName>
        <fullName evidence="13">Transcription factor WhiB</fullName>
    </submittedName>
</protein>
<dbReference type="RefSeq" id="WP_132149693.1">
    <property type="nucleotide sequence ID" value="NZ_SLWR01000005.1"/>
</dbReference>
<sequence length="132" mass="14721">MTTRRQVPGQLVLPLVPGLSKKSRASLVQRIDVRWQDKAYCAGYLDTDDFYPDDETRRGVRRTTDPKELCAFCPVVRSCLAVAIVTDEHGVWGRTTEAERDAIREELAFGTDVDRALSVVLDGPAALWRTAA</sequence>
<dbReference type="EMBL" id="SLWR01000005">
    <property type="protein sequence ID" value="TCO47869.1"/>
    <property type="molecule type" value="Genomic_DNA"/>
</dbReference>
<comment type="subcellular location">
    <subcellularLocation>
        <location evidence="2">Cytoplasm</location>
    </subcellularLocation>
</comment>
<proteinExistence type="inferred from homology"/>
<dbReference type="PROSITE" id="PS51674">
    <property type="entry name" value="4FE4S_WBL"/>
    <property type="match status" value="1"/>
</dbReference>
<evidence type="ECO:0000256" key="6">
    <source>
        <dbReference type="ARBA" id="ARBA00023004"/>
    </source>
</evidence>
<dbReference type="GO" id="GO:0005737">
    <property type="term" value="C:cytoplasm"/>
    <property type="evidence" value="ECO:0007669"/>
    <property type="project" value="UniProtKB-SubCell"/>
</dbReference>
<evidence type="ECO:0000313" key="14">
    <source>
        <dbReference type="Proteomes" id="UP000295573"/>
    </source>
</evidence>
<comment type="cofactor">
    <cofactor evidence="1">
        <name>[4Fe-4S] cluster</name>
        <dbReference type="ChEBI" id="CHEBI:49883"/>
    </cofactor>
</comment>
<dbReference type="GO" id="GO:0045892">
    <property type="term" value="P:negative regulation of DNA-templated transcription"/>
    <property type="evidence" value="ECO:0007669"/>
    <property type="project" value="TreeGrafter"/>
</dbReference>
<dbReference type="InterPro" id="IPR034768">
    <property type="entry name" value="4FE4S_WBL"/>
</dbReference>
<organism evidence="13 14">
    <name type="scientific">Kribbella antiqua</name>
    <dbReference type="NCBI Taxonomy" id="2512217"/>
    <lineage>
        <taxon>Bacteria</taxon>
        <taxon>Bacillati</taxon>
        <taxon>Actinomycetota</taxon>
        <taxon>Actinomycetes</taxon>
        <taxon>Propionibacteriales</taxon>
        <taxon>Kribbellaceae</taxon>
        <taxon>Kribbella</taxon>
    </lineage>
</organism>
<evidence type="ECO:0000256" key="7">
    <source>
        <dbReference type="ARBA" id="ARBA00023014"/>
    </source>
</evidence>
<evidence type="ECO:0000256" key="3">
    <source>
        <dbReference type="ARBA" id="ARBA00006597"/>
    </source>
</evidence>
<keyword evidence="14" id="KW-1185">Reference proteome</keyword>
<dbReference type="GO" id="GO:0051539">
    <property type="term" value="F:4 iron, 4 sulfur cluster binding"/>
    <property type="evidence" value="ECO:0007669"/>
    <property type="project" value="UniProtKB-KW"/>
</dbReference>
<keyword evidence="7" id="KW-0411">Iron-sulfur</keyword>
<keyword evidence="9" id="KW-0238">DNA-binding</keyword>
<dbReference type="OrthoDB" id="3748961at2"/>
<dbReference type="GO" id="GO:0003677">
    <property type="term" value="F:DNA binding"/>
    <property type="evidence" value="ECO:0007669"/>
    <property type="project" value="UniProtKB-KW"/>
</dbReference>
<comment type="caution">
    <text evidence="13">The sequence shown here is derived from an EMBL/GenBank/DDBJ whole genome shotgun (WGS) entry which is preliminary data.</text>
</comment>
<accession>A0A4R2IUC1</accession>
<evidence type="ECO:0000256" key="11">
    <source>
        <dbReference type="ARBA" id="ARBA00023163"/>
    </source>
</evidence>
<keyword evidence="11" id="KW-0804">Transcription</keyword>
<evidence type="ECO:0000256" key="9">
    <source>
        <dbReference type="ARBA" id="ARBA00023125"/>
    </source>
</evidence>
<dbReference type="GO" id="GO:0046872">
    <property type="term" value="F:metal ion binding"/>
    <property type="evidence" value="ECO:0007669"/>
    <property type="project" value="UniProtKB-KW"/>
</dbReference>
<gene>
    <name evidence="13" type="ORF">EV646_105427</name>
</gene>
<keyword evidence="8" id="KW-0805">Transcription regulation</keyword>
<evidence type="ECO:0000256" key="1">
    <source>
        <dbReference type="ARBA" id="ARBA00001966"/>
    </source>
</evidence>
<evidence type="ECO:0000256" key="5">
    <source>
        <dbReference type="ARBA" id="ARBA00022723"/>
    </source>
</evidence>
<evidence type="ECO:0000256" key="10">
    <source>
        <dbReference type="ARBA" id="ARBA00023157"/>
    </source>
</evidence>
<dbReference type="AlphaFoldDB" id="A0A4R2IUC1"/>
<dbReference type="Pfam" id="PF02467">
    <property type="entry name" value="Whib"/>
    <property type="match status" value="1"/>
</dbReference>
<evidence type="ECO:0000259" key="12">
    <source>
        <dbReference type="PROSITE" id="PS51674"/>
    </source>
</evidence>
<dbReference type="GO" id="GO:0045454">
    <property type="term" value="P:cell redox homeostasis"/>
    <property type="evidence" value="ECO:0007669"/>
    <property type="project" value="TreeGrafter"/>
</dbReference>
<dbReference type="PANTHER" id="PTHR38839">
    <property type="entry name" value="TRANSCRIPTIONAL REGULATOR WHID-RELATED"/>
    <property type="match status" value="1"/>
</dbReference>
<evidence type="ECO:0000256" key="4">
    <source>
        <dbReference type="ARBA" id="ARBA00022485"/>
    </source>
</evidence>
<reference evidence="13 14" key="1">
    <citation type="journal article" date="2015" name="Stand. Genomic Sci.">
        <title>Genomic Encyclopedia of Bacterial and Archaeal Type Strains, Phase III: the genomes of soil and plant-associated and newly described type strains.</title>
        <authorList>
            <person name="Whitman W.B."/>
            <person name="Woyke T."/>
            <person name="Klenk H.P."/>
            <person name="Zhou Y."/>
            <person name="Lilburn T.G."/>
            <person name="Beck B.J."/>
            <person name="De Vos P."/>
            <person name="Vandamme P."/>
            <person name="Eisen J.A."/>
            <person name="Garrity G."/>
            <person name="Hugenholtz P."/>
            <person name="Kyrpides N.C."/>
        </authorList>
    </citation>
    <scope>NUCLEOTIDE SEQUENCE [LARGE SCALE GENOMIC DNA]</scope>
    <source>
        <strain evidence="13 14">VKM Ac-2541</strain>
    </source>
</reference>
<keyword evidence="6" id="KW-0408">Iron</keyword>
<name>A0A4R2IUC1_9ACTN</name>
<keyword evidence="5" id="KW-0479">Metal-binding</keyword>
<evidence type="ECO:0000256" key="2">
    <source>
        <dbReference type="ARBA" id="ARBA00004496"/>
    </source>
</evidence>
<dbReference type="Proteomes" id="UP000295573">
    <property type="component" value="Unassembled WGS sequence"/>
</dbReference>
<feature type="domain" description="4Fe-4S Wbl-type" evidence="12">
    <location>
        <begin position="40"/>
        <end position="102"/>
    </location>
</feature>
<comment type="similarity">
    <text evidence="3">Belongs to the WhiB family.</text>
</comment>
<dbReference type="InterPro" id="IPR003482">
    <property type="entry name" value="Whib"/>
</dbReference>
<evidence type="ECO:0000256" key="8">
    <source>
        <dbReference type="ARBA" id="ARBA00023015"/>
    </source>
</evidence>
<dbReference type="GO" id="GO:0047134">
    <property type="term" value="F:protein-disulfide reductase [NAD(P)H] activity"/>
    <property type="evidence" value="ECO:0007669"/>
    <property type="project" value="TreeGrafter"/>
</dbReference>
<keyword evidence="4" id="KW-0004">4Fe-4S</keyword>